<evidence type="ECO:0000256" key="1">
    <source>
        <dbReference type="SAM" id="MobiDB-lite"/>
    </source>
</evidence>
<feature type="compositionally biased region" description="Polar residues" evidence="1">
    <location>
        <begin position="327"/>
        <end position="341"/>
    </location>
</feature>
<dbReference type="Proteomes" id="UP000024837">
    <property type="component" value="Unassembled WGS sequence"/>
</dbReference>
<feature type="region of interest" description="Disordered" evidence="1">
    <location>
        <begin position="125"/>
        <end position="149"/>
    </location>
</feature>
<feature type="region of interest" description="Disordered" evidence="1">
    <location>
        <begin position="498"/>
        <end position="524"/>
    </location>
</feature>
<dbReference type="AlphaFoldDB" id="W7I5B4"/>
<organism evidence="2 3">
    <name type="scientific">Drechslerella stenobrocha 248</name>
    <dbReference type="NCBI Taxonomy" id="1043628"/>
    <lineage>
        <taxon>Eukaryota</taxon>
        <taxon>Fungi</taxon>
        <taxon>Dikarya</taxon>
        <taxon>Ascomycota</taxon>
        <taxon>Pezizomycotina</taxon>
        <taxon>Orbiliomycetes</taxon>
        <taxon>Orbiliales</taxon>
        <taxon>Orbiliaceae</taxon>
        <taxon>Drechslerella</taxon>
    </lineage>
</organism>
<feature type="region of interest" description="Disordered" evidence="1">
    <location>
        <begin position="302"/>
        <end position="354"/>
    </location>
</feature>
<name>W7I5B4_9PEZI</name>
<evidence type="ECO:0000313" key="3">
    <source>
        <dbReference type="Proteomes" id="UP000024837"/>
    </source>
</evidence>
<feature type="region of interest" description="Disordered" evidence="1">
    <location>
        <begin position="1"/>
        <end position="33"/>
    </location>
</feature>
<dbReference type="EMBL" id="KI966410">
    <property type="protein sequence ID" value="EWC47373.1"/>
    <property type="molecule type" value="Genomic_DNA"/>
</dbReference>
<feature type="compositionally biased region" description="Pro residues" evidence="1">
    <location>
        <begin position="16"/>
        <end position="29"/>
    </location>
</feature>
<dbReference type="OrthoDB" id="5425998at2759"/>
<reference evidence="2 3" key="1">
    <citation type="submission" date="2013-05" db="EMBL/GenBank/DDBJ databases">
        <title>Drechslerella stenobrocha genome reveals carnivorous origination and mechanical trapping mechanism of predatory fungi.</title>
        <authorList>
            <person name="Liu X."/>
            <person name="Zhang W."/>
            <person name="Liu K."/>
        </authorList>
    </citation>
    <scope>NUCLEOTIDE SEQUENCE [LARGE SCALE GENOMIC DNA]</scope>
    <source>
        <strain evidence="2 3">248</strain>
    </source>
</reference>
<sequence length="592" mass="63605">MADTTNSPAGHLHRPSPFPPSPSPTPPVLVPSSSSPLPIKSIIDFRHSLVSSPHAYPPFPASPASILSSESPLRTRARQHTVDSAFWADMDGASTAATSLPPPKLDENIHPNPPSLPVTQVPVSGTTVQPLSPPAAVASKPQGNARAPVSLNKPKAEHMQFFLNSLPPARNDSPNTRLEDKPSDENVARSASPDPVPAVVQALEDVQKHTSKNSNRGSIRSRPENHRSAEVEAWDNITSCPAGPSSGRFPLAAESLPTEFEQLNDASSLAAVVGSNAGESGIDGGDSTKRSAISFGFLKRRTNSTQRSGKMASGEGQSRGPGLLVRTTESSPPISMLSNSARYRPGRPAPRMVDGTDARNFATWRRDLMIDYENRKLEGRHEHPFEGSTALRHRSNIKSIGLKQLMRSISNTIKKSSNSFKKLVLRRARTIPNQFSAAVHGHIPHAPPPAPTRKFITRAQRVREYESIVGTMLPTFGPRVPTPPPIVKQPSLEILRPDASGANQSTSATAAGKRPQVHASNGTAAPRRCAMTMADYIPPKSLFLGFVENDKSNAKNKMPLSYVGSEKRVGTSNKNSSEGAPPGFVESAFRSW</sequence>
<proteinExistence type="predicted"/>
<feature type="compositionally biased region" description="Basic and acidic residues" evidence="1">
    <location>
        <begin position="177"/>
        <end position="187"/>
    </location>
</feature>
<evidence type="ECO:0000313" key="2">
    <source>
        <dbReference type="EMBL" id="EWC47373.1"/>
    </source>
</evidence>
<gene>
    <name evidence="2" type="ORF">DRE_00341</name>
</gene>
<feature type="region of interest" description="Disordered" evidence="1">
    <location>
        <begin position="555"/>
        <end position="592"/>
    </location>
</feature>
<feature type="region of interest" description="Disordered" evidence="1">
    <location>
        <begin position="165"/>
        <end position="229"/>
    </location>
</feature>
<protein>
    <submittedName>
        <fullName evidence="2">Uncharacterized protein</fullName>
    </submittedName>
</protein>
<keyword evidence="3" id="KW-1185">Reference proteome</keyword>
<dbReference type="HOGENOM" id="CLU_463083_0_0_1"/>
<accession>W7I5B4</accession>